<evidence type="ECO:0000313" key="2">
    <source>
        <dbReference type="Proteomes" id="UP000789920"/>
    </source>
</evidence>
<name>A0ACA9S4H4_9GLOM</name>
<evidence type="ECO:0000313" key="1">
    <source>
        <dbReference type="EMBL" id="CAG8826856.1"/>
    </source>
</evidence>
<proteinExistence type="predicted"/>
<accession>A0ACA9S4H4</accession>
<sequence>SGGMCFLNKEWYNDKSSGLLRDSWKSLDLVYVELTEIFRQNDPEFKHYCTNLRYRFLNEDTFQYLKKCNYLKDDAEIRNINPSLRMIKQITSSQDSRVGELLKKHKTLELLFMNHIQSEYVLRLRLNCRIMVIQNYSKSVVNRSSGVFIGWSTKIQSQKEKGDPVIRVKREYNYRNLDIDNGERYFDHDDNEKVYIRKQFLVIPFYAMTVYKFQGTTLKQAVVDLRGCSQKLAYTAVSRISTHDSLGVLNLTRIVYDRLTRTTKEDQ</sequence>
<feature type="non-terminal residue" evidence="1">
    <location>
        <position position="1"/>
    </location>
</feature>
<protein>
    <submittedName>
        <fullName evidence="1">3042_t:CDS:1</fullName>
    </submittedName>
</protein>
<keyword evidence="2" id="KW-1185">Reference proteome</keyword>
<feature type="non-terminal residue" evidence="1">
    <location>
        <position position="267"/>
    </location>
</feature>
<gene>
    <name evidence="1" type="ORF">RPERSI_LOCUS26832</name>
</gene>
<dbReference type="Proteomes" id="UP000789920">
    <property type="component" value="Unassembled WGS sequence"/>
</dbReference>
<reference evidence="1" key="1">
    <citation type="submission" date="2021-06" db="EMBL/GenBank/DDBJ databases">
        <authorList>
            <person name="Kallberg Y."/>
            <person name="Tangrot J."/>
            <person name="Rosling A."/>
        </authorList>
    </citation>
    <scope>NUCLEOTIDE SEQUENCE</scope>
    <source>
        <strain evidence="1">MA461A</strain>
    </source>
</reference>
<dbReference type="EMBL" id="CAJVQC010092870">
    <property type="protein sequence ID" value="CAG8826856.1"/>
    <property type="molecule type" value="Genomic_DNA"/>
</dbReference>
<comment type="caution">
    <text evidence="1">The sequence shown here is derived from an EMBL/GenBank/DDBJ whole genome shotgun (WGS) entry which is preliminary data.</text>
</comment>
<organism evidence="1 2">
    <name type="scientific">Racocetra persica</name>
    <dbReference type="NCBI Taxonomy" id="160502"/>
    <lineage>
        <taxon>Eukaryota</taxon>
        <taxon>Fungi</taxon>
        <taxon>Fungi incertae sedis</taxon>
        <taxon>Mucoromycota</taxon>
        <taxon>Glomeromycotina</taxon>
        <taxon>Glomeromycetes</taxon>
        <taxon>Diversisporales</taxon>
        <taxon>Gigasporaceae</taxon>
        <taxon>Racocetra</taxon>
    </lineage>
</organism>